<feature type="transmembrane region" description="Helical" evidence="21">
    <location>
        <begin position="15"/>
        <end position="35"/>
    </location>
</feature>
<evidence type="ECO:0000256" key="12">
    <source>
        <dbReference type="ARBA" id="ARBA00022737"/>
    </source>
</evidence>
<comment type="catalytic activity">
    <reaction evidence="1">
        <text>ATP + protein L-histidine = ADP + protein N-phospho-L-histidine.</text>
        <dbReference type="EC" id="2.7.13.3"/>
    </reaction>
</comment>
<dbReference type="SUPFAM" id="SSF52172">
    <property type="entry name" value="CheY-like"/>
    <property type="match status" value="1"/>
</dbReference>
<keyword evidence="8" id="KW-0285">Flavoprotein</keyword>
<dbReference type="PANTHER" id="PTHR41523">
    <property type="entry name" value="TWO-COMPONENT SYSTEM SENSOR PROTEIN"/>
    <property type="match status" value="1"/>
</dbReference>
<evidence type="ECO:0000256" key="21">
    <source>
        <dbReference type="SAM" id="Phobius"/>
    </source>
</evidence>
<dbReference type="Pfam" id="PF02743">
    <property type="entry name" value="dCache_1"/>
    <property type="match status" value="1"/>
</dbReference>
<evidence type="ECO:0000256" key="4">
    <source>
        <dbReference type="ARBA" id="ARBA00022475"/>
    </source>
</evidence>
<evidence type="ECO:0000259" key="24">
    <source>
        <dbReference type="PROSITE" id="PS50885"/>
    </source>
</evidence>
<dbReference type="InterPro" id="IPR011102">
    <property type="entry name" value="Sig_transdc_His_kinase_HWE"/>
</dbReference>
<dbReference type="Pfam" id="PF00672">
    <property type="entry name" value="HAMP"/>
    <property type="match status" value="1"/>
</dbReference>
<evidence type="ECO:0000256" key="3">
    <source>
        <dbReference type="ARBA" id="ARBA00012438"/>
    </source>
</evidence>
<dbReference type="InterPro" id="IPR013656">
    <property type="entry name" value="PAS_4"/>
</dbReference>
<keyword evidence="18" id="KW-0843">Virulence</keyword>
<dbReference type="Gene3D" id="3.30.450.20">
    <property type="entry name" value="PAS domain"/>
    <property type="match status" value="3"/>
</dbReference>
<keyword evidence="7" id="KW-0716">Sensory transduction</keyword>
<comment type="subcellular location">
    <subcellularLocation>
        <location evidence="2">Cell membrane</location>
        <topology evidence="2">Multi-pass membrane protein</topology>
    </subcellularLocation>
</comment>
<dbReference type="InterPro" id="IPR013655">
    <property type="entry name" value="PAS_fold_3"/>
</dbReference>
<dbReference type="CDD" id="cd06225">
    <property type="entry name" value="HAMP"/>
    <property type="match status" value="1"/>
</dbReference>
<evidence type="ECO:0000256" key="5">
    <source>
        <dbReference type="ARBA" id="ARBA00022543"/>
    </source>
</evidence>
<dbReference type="Pfam" id="PF08448">
    <property type="entry name" value="PAS_4"/>
    <property type="match status" value="1"/>
</dbReference>
<evidence type="ECO:0000259" key="23">
    <source>
        <dbReference type="PROSITE" id="PS50113"/>
    </source>
</evidence>
<evidence type="ECO:0000256" key="7">
    <source>
        <dbReference type="ARBA" id="ARBA00022606"/>
    </source>
</evidence>
<keyword evidence="11 21" id="KW-0812">Transmembrane</keyword>
<name>A0ABS5QAW9_9PROT</name>
<keyword evidence="5" id="KW-0600">Photoreceptor protein</keyword>
<keyword evidence="4" id="KW-1003">Cell membrane</keyword>
<dbReference type="PROSITE" id="PS50112">
    <property type="entry name" value="PAS"/>
    <property type="match status" value="1"/>
</dbReference>
<dbReference type="SMART" id="SM00911">
    <property type="entry name" value="HWE_HK"/>
    <property type="match status" value="1"/>
</dbReference>
<feature type="domain" description="HAMP" evidence="24">
    <location>
        <begin position="312"/>
        <end position="365"/>
    </location>
</feature>
<keyword evidence="6" id="KW-0597">Phosphoprotein</keyword>
<dbReference type="Gene3D" id="3.40.50.2300">
    <property type="match status" value="1"/>
</dbReference>
<dbReference type="InterPro" id="IPR033479">
    <property type="entry name" value="dCache_1"/>
</dbReference>
<comment type="caution">
    <text evidence="25">The sequence shown here is derived from an EMBL/GenBank/DDBJ whole genome shotgun (WGS) entry which is preliminary data.</text>
</comment>
<dbReference type="InterPro" id="IPR000014">
    <property type="entry name" value="PAS"/>
</dbReference>
<proteinExistence type="predicted"/>
<evidence type="ECO:0000256" key="6">
    <source>
        <dbReference type="ARBA" id="ARBA00022553"/>
    </source>
</evidence>
<dbReference type="CDD" id="cd00130">
    <property type="entry name" value="PAS"/>
    <property type="match status" value="1"/>
</dbReference>
<evidence type="ECO:0000256" key="2">
    <source>
        <dbReference type="ARBA" id="ARBA00004651"/>
    </source>
</evidence>
<dbReference type="SUPFAM" id="SSF158472">
    <property type="entry name" value="HAMP domain-like"/>
    <property type="match status" value="1"/>
</dbReference>
<evidence type="ECO:0000256" key="15">
    <source>
        <dbReference type="ARBA" id="ARBA00022840"/>
    </source>
</evidence>
<gene>
    <name evidence="25" type="ORF">KHU32_05515</name>
</gene>
<dbReference type="PROSITE" id="PS50113">
    <property type="entry name" value="PAC"/>
    <property type="match status" value="1"/>
</dbReference>
<keyword evidence="16 21" id="KW-1133">Transmembrane helix</keyword>
<dbReference type="Gene3D" id="6.10.340.10">
    <property type="match status" value="1"/>
</dbReference>
<keyword evidence="26" id="KW-1185">Reference proteome</keyword>
<dbReference type="Pfam" id="PF07536">
    <property type="entry name" value="HWE_HK"/>
    <property type="match status" value="1"/>
</dbReference>
<evidence type="ECO:0000256" key="9">
    <source>
        <dbReference type="ARBA" id="ARBA00022643"/>
    </source>
</evidence>
<evidence type="ECO:0000256" key="1">
    <source>
        <dbReference type="ARBA" id="ARBA00000085"/>
    </source>
</evidence>
<evidence type="ECO:0000259" key="22">
    <source>
        <dbReference type="PROSITE" id="PS50112"/>
    </source>
</evidence>
<keyword evidence="10" id="KW-0808">Transferase</keyword>
<dbReference type="SMART" id="SM00304">
    <property type="entry name" value="HAMP"/>
    <property type="match status" value="1"/>
</dbReference>
<sequence length="953" mass="102205">MKSGRTRKGIFRLPLAMRVFLGLIIALVPAGLVQVNMERDARRERTEQLGSQAMRLAGLIAREQSANVEAARQLLSAIAAHDAIRANRPSQDCNDFLARIIAANPRYAAATLLSPQGESVCSAHPEAVGNARLGDRPYLQAVMRENSFQIGEYAVGRGTGQPTLHLAAPLRNEVGEPMAVIVLGLSVRWMTENLSTTELPPGAVALVADRGYTVLARSLDPDRYIGTTLRPFPRDPQGSTTGMREMTGLDGVVRMVAYLPIREGPEGALFVSVGLESGPQMVEAAADDRRAAIMIVGSLLLTFLLALLGFHATIERPVRRLLTAAQRWREQDWSARVGPVGGGREFERLADAFDDMADNVQARMAERQAAVARMQAVIRVAPQVVLTADRKGRVDWVNGFWQQTTGLTEAQSMGDGWLAAVHPEDWAGADAAWRAAMAEARPVADAAFTREVRLRRAADRSWRWFLLHGGPIEDEGGGVSSWALVGVDFHEHREARAAIASGAAQLQATYETAPAALCLMDRELRFIALNEKLAQANGQPVAAHLGRHFSEMAPHVAADLEPALQMVLTTGKPVEEFELRVQLGGEERYWLCNFYPVRGGWGEVTGVSCAIIDITARKRVEASERMLSREVDHRAQNALSVVRGLIRLSAADAQDDVPALVEVLEGRIGAMSRAHNVLSREKWVGADLREIVRQELAPHADRSSMEGPPLRLTAEAAQPLTLVLHELANNAVKYGALSRPEGHVALHWERDAGGGVFLNWVERGGPPVLGTPERTGFGSLLIDANMRGQLAGGIERSWDPGGLRCVLTIGPPAVAGSAAPGTVSGAGPLTGRRVLVAGGDAVSALTIASALREAGCEVEGPAETVEGAIQLVEKAGRLDAAILAGTLAGRSVQPVAQLLLRRAATVLFLSPLAIPVEGLDDAPVLEQPITPARLRAALAAALEERRSDTPPGA</sequence>
<evidence type="ECO:0000313" key="25">
    <source>
        <dbReference type="EMBL" id="MBS7810386.1"/>
    </source>
</evidence>
<dbReference type="InterPro" id="IPR000700">
    <property type="entry name" value="PAS-assoc_C"/>
</dbReference>
<evidence type="ECO:0000256" key="20">
    <source>
        <dbReference type="ARBA" id="ARBA00023170"/>
    </source>
</evidence>
<evidence type="ECO:0000256" key="10">
    <source>
        <dbReference type="ARBA" id="ARBA00022679"/>
    </source>
</evidence>
<evidence type="ECO:0000256" key="16">
    <source>
        <dbReference type="ARBA" id="ARBA00022989"/>
    </source>
</evidence>
<dbReference type="Proteomes" id="UP000766336">
    <property type="component" value="Unassembled WGS sequence"/>
</dbReference>
<dbReference type="PROSITE" id="PS50885">
    <property type="entry name" value="HAMP"/>
    <property type="match status" value="1"/>
</dbReference>
<dbReference type="EMBL" id="JAHCDA010000001">
    <property type="protein sequence ID" value="MBS7810386.1"/>
    <property type="molecule type" value="Genomic_DNA"/>
</dbReference>
<evidence type="ECO:0000256" key="14">
    <source>
        <dbReference type="ARBA" id="ARBA00022777"/>
    </source>
</evidence>
<dbReference type="SMART" id="SM00091">
    <property type="entry name" value="PAS"/>
    <property type="match status" value="2"/>
</dbReference>
<feature type="domain" description="PAC" evidence="23">
    <location>
        <begin position="448"/>
        <end position="501"/>
    </location>
</feature>
<evidence type="ECO:0000313" key="26">
    <source>
        <dbReference type="Proteomes" id="UP000766336"/>
    </source>
</evidence>
<dbReference type="Gene3D" id="3.30.565.10">
    <property type="entry name" value="Histidine kinase-like ATPase, C-terminal domain"/>
    <property type="match status" value="1"/>
</dbReference>
<dbReference type="SMART" id="SM00086">
    <property type="entry name" value="PAC"/>
    <property type="match status" value="2"/>
</dbReference>
<keyword evidence="14" id="KW-0418">Kinase</keyword>
<dbReference type="InterPro" id="IPR035965">
    <property type="entry name" value="PAS-like_dom_sf"/>
</dbReference>
<evidence type="ECO:0000256" key="13">
    <source>
        <dbReference type="ARBA" id="ARBA00022741"/>
    </source>
</evidence>
<keyword evidence="20" id="KW-0675">Receptor</keyword>
<evidence type="ECO:0000256" key="11">
    <source>
        <dbReference type="ARBA" id="ARBA00022692"/>
    </source>
</evidence>
<evidence type="ECO:0000256" key="19">
    <source>
        <dbReference type="ARBA" id="ARBA00023136"/>
    </source>
</evidence>
<organism evidence="25 26">
    <name type="scientific">Roseococcus pinisoli</name>
    <dbReference type="NCBI Taxonomy" id="2835040"/>
    <lineage>
        <taxon>Bacteria</taxon>
        <taxon>Pseudomonadati</taxon>
        <taxon>Pseudomonadota</taxon>
        <taxon>Alphaproteobacteria</taxon>
        <taxon>Acetobacterales</taxon>
        <taxon>Roseomonadaceae</taxon>
        <taxon>Roseococcus</taxon>
    </lineage>
</organism>
<keyword evidence="17" id="KW-0157">Chromophore</keyword>
<protein>
    <recommendedName>
        <fullName evidence="3">histidine kinase</fullName>
        <ecNumber evidence="3">2.7.13.3</ecNumber>
    </recommendedName>
</protein>
<keyword evidence="9" id="KW-0288">FMN</keyword>
<accession>A0ABS5QAW9</accession>
<dbReference type="CDD" id="cd12914">
    <property type="entry name" value="PDC1_DGC_like"/>
    <property type="match status" value="1"/>
</dbReference>
<dbReference type="Pfam" id="PF08447">
    <property type="entry name" value="PAS_3"/>
    <property type="match status" value="1"/>
</dbReference>
<dbReference type="PANTHER" id="PTHR41523:SF8">
    <property type="entry name" value="ETHYLENE RESPONSE SENSOR PROTEIN"/>
    <property type="match status" value="1"/>
</dbReference>
<dbReference type="CDD" id="cd12915">
    <property type="entry name" value="PDC2_DGC_like"/>
    <property type="match status" value="1"/>
</dbReference>
<dbReference type="InterPro" id="IPR003660">
    <property type="entry name" value="HAMP_dom"/>
</dbReference>
<reference evidence="25 26" key="1">
    <citation type="submission" date="2021-05" db="EMBL/GenBank/DDBJ databases">
        <title>Roseococcus sp. XZZS9, whole genome shotgun sequencing project.</title>
        <authorList>
            <person name="Zhao G."/>
            <person name="Shen L."/>
        </authorList>
    </citation>
    <scope>NUCLEOTIDE SEQUENCE [LARGE SCALE GENOMIC DNA]</scope>
    <source>
        <strain evidence="25 26">XZZS9</strain>
    </source>
</reference>
<keyword evidence="13" id="KW-0547">Nucleotide-binding</keyword>
<dbReference type="RefSeq" id="WP_213669007.1">
    <property type="nucleotide sequence ID" value="NZ_JAHCDA010000001.1"/>
</dbReference>
<keyword evidence="19 21" id="KW-0472">Membrane</keyword>
<dbReference type="NCBIfam" id="TIGR00229">
    <property type="entry name" value="sensory_box"/>
    <property type="match status" value="2"/>
</dbReference>
<dbReference type="InterPro" id="IPR036890">
    <property type="entry name" value="HATPase_C_sf"/>
</dbReference>
<dbReference type="InterPro" id="IPR011006">
    <property type="entry name" value="CheY-like_superfamily"/>
</dbReference>
<keyword evidence="15" id="KW-0067">ATP-binding</keyword>
<dbReference type="EC" id="2.7.13.3" evidence="3"/>
<dbReference type="SUPFAM" id="SSF55785">
    <property type="entry name" value="PYP-like sensor domain (PAS domain)"/>
    <property type="match status" value="2"/>
</dbReference>
<evidence type="ECO:0000256" key="18">
    <source>
        <dbReference type="ARBA" id="ARBA00023026"/>
    </source>
</evidence>
<dbReference type="InterPro" id="IPR001610">
    <property type="entry name" value="PAC"/>
</dbReference>
<evidence type="ECO:0000256" key="8">
    <source>
        <dbReference type="ARBA" id="ARBA00022630"/>
    </source>
</evidence>
<evidence type="ECO:0000256" key="17">
    <source>
        <dbReference type="ARBA" id="ARBA00022991"/>
    </source>
</evidence>
<feature type="transmembrane region" description="Helical" evidence="21">
    <location>
        <begin position="291"/>
        <end position="312"/>
    </location>
</feature>
<feature type="domain" description="PAS" evidence="22">
    <location>
        <begin position="370"/>
        <end position="425"/>
    </location>
</feature>
<keyword evidence="12" id="KW-0677">Repeat</keyword>